<name>A0A1W2LQ27_9PSEU</name>
<dbReference type="Proteomes" id="UP000076660">
    <property type="component" value="Unassembled WGS sequence"/>
</dbReference>
<evidence type="ECO:0000259" key="2">
    <source>
        <dbReference type="Pfam" id="PF04024"/>
    </source>
</evidence>
<gene>
    <name evidence="3" type="ORF">AVR91_0226120</name>
</gene>
<feature type="domain" description="Phage shock protein PspC N-terminal" evidence="2">
    <location>
        <begin position="41"/>
        <end position="62"/>
    </location>
</feature>
<comment type="caution">
    <text evidence="3">The sequence shown here is derived from an EMBL/GenBank/DDBJ whole genome shotgun (WGS) entry which is preliminary data.</text>
</comment>
<dbReference type="InterPro" id="IPR007168">
    <property type="entry name" value="Phageshock_PspC_N"/>
</dbReference>
<feature type="region of interest" description="Disordered" evidence="1">
    <location>
        <begin position="1"/>
        <end position="44"/>
    </location>
</feature>
<dbReference type="EMBL" id="LQMT02000024">
    <property type="protein sequence ID" value="ONF65793.1"/>
    <property type="molecule type" value="Genomic_DNA"/>
</dbReference>
<proteinExistence type="predicted"/>
<feature type="non-terminal residue" evidence="3">
    <location>
        <position position="62"/>
    </location>
</feature>
<protein>
    <recommendedName>
        <fullName evidence="2">Phage shock protein PspC N-terminal domain-containing protein</fullName>
    </recommendedName>
</protein>
<sequence>MGNVQESVTDDLAEQVKPTIIERPPVPVPGSLSPAPFEPPKMYRRRSGRAIAGVAGGLADHL</sequence>
<dbReference type="Pfam" id="PF04024">
    <property type="entry name" value="PspC"/>
    <property type="match status" value="1"/>
</dbReference>
<dbReference type="AlphaFoldDB" id="A0A1W2LQ27"/>
<accession>A0A1W2LQ27</accession>
<reference evidence="3 4" key="1">
    <citation type="submission" date="2016-12" db="EMBL/GenBank/DDBJ databases">
        <title>Amycolatopsis keratiniphila subsp. keratiniphila genome sequencing and assembly.</title>
        <authorList>
            <person name="Mayilraj S."/>
            <person name="Kaur N."/>
        </authorList>
    </citation>
    <scope>NUCLEOTIDE SEQUENCE [LARGE SCALE GENOMIC DNA]</scope>
    <source>
        <strain evidence="3 4">DSM 44409</strain>
    </source>
</reference>
<evidence type="ECO:0000313" key="4">
    <source>
        <dbReference type="Proteomes" id="UP000076660"/>
    </source>
</evidence>
<evidence type="ECO:0000256" key="1">
    <source>
        <dbReference type="SAM" id="MobiDB-lite"/>
    </source>
</evidence>
<evidence type="ECO:0000313" key="3">
    <source>
        <dbReference type="EMBL" id="ONF65793.1"/>
    </source>
</evidence>
<organism evidence="3 4">
    <name type="scientific">Amycolatopsis keratiniphila subsp. keratiniphila</name>
    <dbReference type="NCBI Taxonomy" id="227715"/>
    <lineage>
        <taxon>Bacteria</taxon>
        <taxon>Bacillati</taxon>
        <taxon>Actinomycetota</taxon>
        <taxon>Actinomycetes</taxon>
        <taxon>Pseudonocardiales</taxon>
        <taxon>Pseudonocardiaceae</taxon>
        <taxon>Amycolatopsis</taxon>
        <taxon>Amycolatopsis japonica group</taxon>
    </lineage>
</organism>